<dbReference type="HOGENOM" id="CLU_144811_6_2_9"/>
<protein>
    <recommendedName>
        <fullName evidence="4">Membrane protein insertion efficiency factor</fullName>
    </recommendedName>
</protein>
<name>V2XZJ2_9FIRM</name>
<comment type="caution">
    <text evidence="2">The sequence shown here is derived from an EMBL/GenBank/DDBJ whole genome shotgun (WGS) entry which is preliminary data.</text>
</comment>
<dbReference type="PANTHER" id="PTHR33383:SF1">
    <property type="entry name" value="MEMBRANE PROTEIN INSERTION EFFICIENCY FACTOR-RELATED"/>
    <property type="match status" value="1"/>
</dbReference>
<reference evidence="2 3" key="1">
    <citation type="submission" date="2013-06" db="EMBL/GenBank/DDBJ databases">
        <authorList>
            <person name="Weinstock G."/>
            <person name="Sodergren E."/>
            <person name="Clifton S."/>
            <person name="Fulton L."/>
            <person name="Fulton B."/>
            <person name="Courtney L."/>
            <person name="Fronick C."/>
            <person name="Harrison M."/>
            <person name="Strong C."/>
            <person name="Farmer C."/>
            <person name="Delahaunty K."/>
            <person name="Markovic C."/>
            <person name="Hall O."/>
            <person name="Minx P."/>
            <person name="Tomlinson C."/>
            <person name="Mitreva M."/>
            <person name="Nelson J."/>
            <person name="Hou S."/>
            <person name="Wollam A."/>
            <person name="Pepin K.H."/>
            <person name="Johnson M."/>
            <person name="Bhonagiri V."/>
            <person name="Nash W.E."/>
            <person name="Warren W."/>
            <person name="Chinwalla A."/>
            <person name="Mardis E.R."/>
            <person name="Wilson R.K."/>
        </authorList>
    </citation>
    <scope>NUCLEOTIDE SEQUENCE [LARGE SCALE GENOMIC DNA]</scope>
    <source>
        <strain evidence="2 3">ATCC 51271</strain>
    </source>
</reference>
<keyword evidence="3" id="KW-1185">Reference proteome</keyword>
<dbReference type="EMBL" id="ACIL03000016">
    <property type="protein sequence ID" value="ESL02118.1"/>
    <property type="molecule type" value="Genomic_DNA"/>
</dbReference>
<evidence type="ECO:0008006" key="4">
    <source>
        <dbReference type="Google" id="ProtNLM"/>
    </source>
</evidence>
<organism evidence="2 3">
    <name type="scientific">Catonella morbi ATCC 51271</name>
    <dbReference type="NCBI Taxonomy" id="592026"/>
    <lineage>
        <taxon>Bacteria</taxon>
        <taxon>Bacillati</taxon>
        <taxon>Bacillota</taxon>
        <taxon>Clostridia</taxon>
        <taxon>Lachnospirales</taxon>
        <taxon>Lachnospiraceae</taxon>
        <taxon>Catonella</taxon>
    </lineage>
</organism>
<dbReference type="NCBIfam" id="TIGR00278">
    <property type="entry name" value="membrane protein insertion efficiency factor YidD"/>
    <property type="match status" value="1"/>
</dbReference>
<gene>
    <name evidence="2" type="ORF">GCWU0000282_002252</name>
</gene>
<dbReference type="Pfam" id="PF01809">
    <property type="entry name" value="YidD"/>
    <property type="match status" value="1"/>
</dbReference>
<dbReference type="Proteomes" id="UP000018227">
    <property type="component" value="Unassembled WGS sequence"/>
</dbReference>
<dbReference type="PANTHER" id="PTHR33383">
    <property type="entry name" value="MEMBRANE PROTEIN INSERTION EFFICIENCY FACTOR-RELATED"/>
    <property type="match status" value="1"/>
</dbReference>
<proteinExistence type="predicted"/>
<sequence>MCRFIPSCSTYAVQAIEKYGALKGSYLAVKRIMRCHPLSKGGVDFVP</sequence>
<dbReference type="AlphaFoldDB" id="V2XZJ2"/>
<keyword evidence="1" id="KW-0472">Membrane</keyword>
<dbReference type="SMART" id="SM01234">
    <property type="entry name" value="Haemolytic"/>
    <property type="match status" value="1"/>
</dbReference>
<accession>V2XZJ2</accession>
<dbReference type="STRING" id="592026.GCWU0000282_002252"/>
<dbReference type="eggNOG" id="COG0759">
    <property type="taxonomic scope" value="Bacteria"/>
</dbReference>
<evidence type="ECO:0000313" key="2">
    <source>
        <dbReference type="EMBL" id="ESL02118.1"/>
    </source>
</evidence>
<evidence type="ECO:0000313" key="3">
    <source>
        <dbReference type="Proteomes" id="UP000018227"/>
    </source>
</evidence>
<dbReference type="InterPro" id="IPR002696">
    <property type="entry name" value="Membr_insert_effic_factor_YidD"/>
</dbReference>
<evidence type="ECO:0000256" key="1">
    <source>
        <dbReference type="ARBA" id="ARBA00023136"/>
    </source>
</evidence>